<comment type="similarity">
    <text evidence="1 7">Belongs to the RecO family.</text>
</comment>
<dbReference type="AlphaFoldDB" id="A0A9Q8MU02"/>
<name>A0A9Q8MU02_9LACO</name>
<dbReference type="Proteomes" id="UP000784700">
    <property type="component" value="Unassembled WGS sequence"/>
</dbReference>
<dbReference type="SUPFAM" id="SSF50249">
    <property type="entry name" value="Nucleic acid-binding proteins"/>
    <property type="match status" value="1"/>
</dbReference>
<dbReference type="GO" id="GO:0006302">
    <property type="term" value="P:double-strand break repair"/>
    <property type="evidence" value="ECO:0007669"/>
    <property type="project" value="TreeGrafter"/>
</dbReference>
<dbReference type="InterPro" id="IPR012340">
    <property type="entry name" value="NA-bd_OB-fold"/>
</dbReference>
<evidence type="ECO:0000256" key="3">
    <source>
        <dbReference type="ARBA" id="ARBA00022763"/>
    </source>
</evidence>
<dbReference type="GeneID" id="58108089"/>
<dbReference type="PANTHER" id="PTHR33991">
    <property type="entry name" value="DNA REPAIR PROTEIN RECO"/>
    <property type="match status" value="1"/>
</dbReference>
<evidence type="ECO:0000259" key="8">
    <source>
        <dbReference type="Pfam" id="PF11967"/>
    </source>
</evidence>
<dbReference type="HAMAP" id="MF_00201">
    <property type="entry name" value="RecO"/>
    <property type="match status" value="1"/>
</dbReference>
<dbReference type="GO" id="GO:0006310">
    <property type="term" value="P:DNA recombination"/>
    <property type="evidence" value="ECO:0007669"/>
    <property type="project" value="UniProtKB-UniRule"/>
</dbReference>
<sequence>MNAQTYMNFHGILLYRKNFKERDMLVKFLTAEAGKKMFFIRGARKRGFKMMPDILPFTYGLYSGKISRDNLSYIYSALDTDHYENISQDIYLNAYATYIMSLIDVAFPDSTPILGWFNKLFEALKLINNGIDAAIITNIIEIQLLNVFGVQPEFRGCTICGRNDLPMDYSEAYGGLICAKHYHMDLHRLHLDAKTVFYLRKFSVIDIQKINNINVNENTKRNLRNVLDKLYQDTVGINLKSKHFLDQINDLKL</sequence>
<dbReference type="RefSeq" id="WP_140924104.1">
    <property type="nucleotide sequence ID" value="NZ_QUBF01000002.1"/>
</dbReference>
<organism evidence="9 10">
    <name type="scientific">Apilactobacillus micheneri</name>
    <dbReference type="NCBI Taxonomy" id="1899430"/>
    <lineage>
        <taxon>Bacteria</taxon>
        <taxon>Bacillati</taxon>
        <taxon>Bacillota</taxon>
        <taxon>Bacilli</taxon>
        <taxon>Lactobacillales</taxon>
        <taxon>Lactobacillaceae</taxon>
        <taxon>Apilactobacillus</taxon>
    </lineage>
</organism>
<evidence type="ECO:0000256" key="1">
    <source>
        <dbReference type="ARBA" id="ARBA00007452"/>
    </source>
</evidence>
<dbReference type="Gene3D" id="2.40.50.140">
    <property type="entry name" value="Nucleic acid-binding proteins"/>
    <property type="match status" value="1"/>
</dbReference>
<dbReference type="Pfam" id="PF02565">
    <property type="entry name" value="RecO_C"/>
    <property type="match status" value="1"/>
</dbReference>
<accession>A0A9Q8MU02</accession>
<dbReference type="InterPro" id="IPR003717">
    <property type="entry name" value="RecO"/>
</dbReference>
<dbReference type="PANTHER" id="PTHR33991:SF1">
    <property type="entry name" value="DNA REPAIR PROTEIN RECO"/>
    <property type="match status" value="1"/>
</dbReference>
<reference evidence="9" key="1">
    <citation type="submission" date="2018-08" db="EMBL/GenBank/DDBJ databases">
        <title>Comparative genomics of wild bee and flower associated Lactobacillus reveals potential adaptation to the bee host.</title>
        <authorList>
            <person name="Vuong H.Q."/>
            <person name="Mcfrederick Q.S."/>
        </authorList>
    </citation>
    <scope>NUCLEOTIDE SEQUENCE</scope>
    <source>
        <strain evidence="9">HV_63</strain>
    </source>
</reference>
<feature type="domain" description="DNA replication/recombination mediator RecO N-terminal" evidence="8">
    <location>
        <begin position="8"/>
        <end position="77"/>
    </location>
</feature>
<protein>
    <recommendedName>
        <fullName evidence="2 7">DNA repair protein RecO</fullName>
    </recommendedName>
    <alternativeName>
        <fullName evidence="6 7">Recombination protein O</fullName>
    </alternativeName>
</protein>
<dbReference type="NCBIfam" id="TIGR00613">
    <property type="entry name" value="reco"/>
    <property type="match status" value="1"/>
</dbReference>
<gene>
    <name evidence="7 9" type="primary">recO</name>
    <name evidence="9" type="ORF">DY130_02705</name>
</gene>
<proteinExistence type="inferred from homology"/>
<comment type="caution">
    <text evidence="9">The sequence shown here is derived from an EMBL/GenBank/DDBJ whole genome shotgun (WGS) entry which is preliminary data.</text>
</comment>
<dbReference type="SUPFAM" id="SSF57863">
    <property type="entry name" value="ArfGap/RecO-like zinc finger"/>
    <property type="match status" value="1"/>
</dbReference>
<evidence type="ECO:0000313" key="9">
    <source>
        <dbReference type="EMBL" id="TPR45121.1"/>
    </source>
</evidence>
<evidence type="ECO:0000256" key="7">
    <source>
        <dbReference type="HAMAP-Rule" id="MF_00201"/>
    </source>
</evidence>
<comment type="function">
    <text evidence="7">Involved in DNA repair and RecF pathway recombination.</text>
</comment>
<dbReference type="InterPro" id="IPR037278">
    <property type="entry name" value="ARFGAP/RecO"/>
</dbReference>
<dbReference type="InterPro" id="IPR042242">
    <property type="entry name" value="RecO_C"/>
</dbReference>
<evidence type="ECO:0000313" key="10">
    <source>
        <dbReference type="Proteomes" id="UP000784700"/>
    </source>
</evidence>
<dbReference type="Pfam" id="PF11967">
    <property type="entry name" value="RecO_N"/>
    <property type="match status" value="1"/>
</dbReference>
<dbReference type="GO" id="GO:0043590">
    <property type="term" value="C:bacterial nucleoid"/>
    <property type="evidence" value="ECO:0007669"/>
    <property type="project" value="TreeGrafter"/>
</dbReference>
<dbReference type="Gene3D" id="1.20.1440.120">
    <property type="entry name" value="Recombination protein O, C-terminal domain"/>
    <property type="match status" value="1"/>
</dbReference>
<keyword evidence="5 7" id="KW-0234">DNA repair</keyword>
<dbReference type="EMBL" id="QUBG01000002">
    <property type="protein sequence ID" value="TPR45121.1"/>
    <property type="molecule type" value="Genomic_DNA"/>
</dbReference>
<keyword evidence="3 7" id="KW-0227">DNA damage</keyword>
<dbReference type="InterPro" id="IPR022572">
    <property type="entry name" value="DNA_rep/recomb_RecO_N"/>
</dbReference>
<evidence type="ECO:0000256" key="4">
    <source>
        <dbReference type="ARBA" id="ARBA00023172"/>
    </source>
</evidence>
<evidence type="ECO:0000256" key="2">
    <source>
        <dbReference type="ARBA" id="ARBA00021310"/>
    </source>
</evidence>
<keyword evidence="4 7" id="KW-0233">DNA recombination</keyword>
<evidence type="ECO:0000256" key="5">
    <source>
        <dbReference type="ARBA" id="ARBA00023204"/>
    </source>
</evidence>
<evidence type="ECO:0000256" key="6">
    <source>
        <dbReference type="ARBA" id="ARBA00033409"/>
    </source>
</evidence>